<keyword evidence="3 9" id="KW-0812">Transmembrane</keyword>
<comment type="subcellular location">
    <subcellularLocation>
        <location evidence="1">Membrane</location>
        <topology evidence="1">Multi-pass membrane protein</topology>
    </subcellularLocation>
</comment>
<dbReference type="eggNOG" id="KOG0039">
    <property type="taxonomic scope" value="Eukaryota"/>
</dbReference>
<dbReference type="VEuPathDB" id="FungiDB:MPH_02489"/>
<feature type="region of interest" description="Disordered" evidence="8">
    <location>
        <begin position="109"/>
        <end position="178"/>
    </location>
</feature>
<protein>
    <submittedName>
        <fullName evidence="11">FAD-binding 8</fullName>
    </submittedName>
</protein>
<dbReference type="EMBL" id="AHHD01000092">
    <property type="protein sequence ID" value="EKG20206.1"/>
    <property type="molecule type" value="Genomic_DNA"/>
</dbReference>
<feature type="transmembrane region" description="Helical" evidence="9">
    <location>
        <begin position="354"/>
        <end position="372"/>
    </location>
</feature>
<dbReference type="InterPro" id="IPR051410">
    <property type="entry name" value="Ferric/Cupric_Reductase"/>
</dbReference>
<dbReference type="PROSITE" id="PS51384">
    <property type="entry name" value="FAD_FR"/>
    <property type="match status" value="1"/>
</dbReference>
<evidence type="ECO:0000256" key="5">
    <source>
        <dbReference type="ARBA" id="ARBA00023065"/>
    </source>
</evidence>
<evidence type="ECO:0000256" key="8">
    <source>
        <dbReference type="SAM" id="MobiDB-lite"/>
    </source>
</evidence>
<dbReference type="Gene3D" id="3.40.50.80">
    <property type="entry name" value="Nucleotide-binding domain of ferredoxin-NADP reductase (FNR) module"/>
    <property type="match status" value="1"/>
</dbReference>
<dbReference type="OrthoDB" id="17725at2759"/>
<evidence type="ECO:0000256" key="9">
    <source>
        <dbReference type="SAM" id="Phobius"/>
    </source>
</evidence>
<sequence>MEDPSSAWLRAAIHQAYSVAAQSSAFSFSTASPLLNDDDTISVNEDFDPDLGNNPGKDPRFRKLVEAVLFSRAFMNTYNIVLLVVLLGFTIAQWGGVMQRAYRRRAAARRARNESGSTSGARTAQGRKTVAAGAEESGASSSSSSTLEGTATPPDVPKANANRTPDERQPLLPRNGSKVRKTGGLAFVLHRIKAWLMYQPRPIPVINKELPSNGRTLVILAFLGLNIFYLFFRIEFTPEHIFVFADRCGILIAINLPLLYLFAAKNQPITWLTGYSYESLNIFHRRLGELLCLSAFLHALGMFAVWYGLLRKLGFTLARFVFSRVVLFGLLAFVCYELLYITSLRTLRVRCYELFLTLHVVLQAFALVFLFIHHSRSRIWVGIALLIFVIDRFIYRLGIKSTYLRADLSILPDGQTVRLSSNWSIPPGTWTTQLTRRTVLRGWNAPDHVFISIPALGGPHALQAHPFTVATPAPSKPRVLHHPPNEEERHAWLSLLVRAQGGFSRDLLRHAQTNSSTLVRLDGPYGSTHPLALLRSVDCAIIVAGGSGVAVAFPLLWTLLNPAAKPDLERQTRGIAAGTGVAGGNYRPRKVCFLWVVRKASHREWLPEQRLEELRQWGADVRVEGPTESVGRPDVRDILEEWVAVYGDAERSTGCVVSGPDALNRDVRNACAGLVRDGRGVSVSVEKFGW</sequence>
<dbReference type="GO" id="GO:0006826">
    <property type="term" value="P:iron ion transport"/>
    <property type="evidence" value="ECO:0007669"/>
    <property type="project" value="TreeGrafter"/>
</dbReference>
<dbReference type="PANTHER" id="PTHR32361:SF9">
    <property type="entry name" value="FERRIC REDUCTASE TRANSMEMBRANE COMPONENT 3-RELATED"/>
    <property type="match status" value="1"/>
</dbReference>
<keyword evidence="5" id="KW-0406">Ion transport</keyword>
<evidence type="ECO:0000313" key="11">
    <source>
        <dbReference type="EMBL" id="EKG20206.1"/>
    </source>
</evidence>
<feature type="transmembrane region" description="Helical" evidence="9">
    <location>
        <begin position="217"/>
        <end position="234"/>
    </location>
</feature>
<feature type="transmembrane region" description="Helical" evidence="9">
    <location>
        <begin position="539"/>
        <end position="560"/>
    </location>
</feature>
<dbReference type="HOGENOM" id="CLU_010365_5_1_1"/>
<feature type="transmembrane region" description="Helical" evidence="9">
    <location>
        <begin position="378"/>
        <end position="395"/>
    </location>
</feature>
<dbReference type="SUPFAM" id="SSF52343">
    <property type="entry name" value="Ferredoxin reductase-like, C-terminal NADP-linked domain"/>
    <property type="match status" value="1"/>
</dbReference>
<keyword evidence="7" id="KW-0325">Glycoprotein</keyword>
<dbReference type="SFLD" id="SFLDS00052">
    <property type="entry name" value="Ferric_Reductase_Domain"/>
    <property type="match status" value="1"/>
</dbReference>
<dbReference type="Proteomes" id="UP000007129">
    <property type="component" value="Unassembled WGS sequence"/>
</dbReference>
<dbReference type="GO" id="GO:0006879">
    <property type="term" value="P:intracellular iron ion homeostasis"/>
    <property type="evidence" value="ECO:0007669"/>
    <property type="project" value="TreeGrafter"/>
</dbReference>
<evidence type="ECO:0000313" key="12">
    <source>
        <dbReference type="Proteomes" id="UP000007129"/>
    </source>
</evidence>
<gene>
    <name evidence="11" type="ORF">MPH_02489</name>
</gene>
<organism evidence="11 12">
    <name type="scientific">Macrophomina phaseolina (strain MS6)</name>
    <name type="common">Charcoal rot fungus</name>
    <dbReference type="NCBI Taxonomy" id="1126212"/>
    <lineage>
        <taxon>Eukaryota</taxon>
        <taxon>Fungi</taxon>
        <taxon>Dikarya</taxon>
        <taxon>Ascomycota</taxon>
        <taxon>Pezizomycotina</taxon>
        <taxon>Dothideomycetes</taxon>
        <taxon>Dothideomycetes incertae sedis</taxon>
        <taxon>Botryosphaeriales</taxon>
        <taxon>Botryosphaeriaceae</taxon>
        <taxon>Macrophomina</taxon>
    </lineage>
</organism>
<evidence type="ECO:0000256" key="3">
    <source>
        <dbReference type="ARBA" id="ARBA00022692"/>
    </source>
</evidence>
<feature type="transmembrane region" description="Helical" evidence="9">
    <location>
        <begin position="290"/>
        <end position="309"/>
    </location>
</feature>
<dbReference type="InterPro" id="IPR013130">
    <property type="entry name" value="Fe3_Rdtase_TM_dom"/>
</dbReference>
<keyword evidence="2" id="KW-0813">Transport</keyword>
<dbReference type="GO" id="GO:0005886">
    <property type="term" value="C:plasma membrane"/>
    <property type="evidence" value="ECO:0007669"/>
    <property type="project" value="TreeGrafter"/>
</dbReference>
<feature type="transmembrane region" description="Helical" evidence="9">
    <location>
        <begin position="78"/>
        <end position="97"/>
    </location>
</feature>
<reference evidence="11 12" key="1">
    <citation type="journal article" date="2012" name="BMC Genomics">
        <title>Tools to kill: Genome of one of the most destructive plant pathogenic fungi Macrophomina phaseolina.</title>
        <authorList>
            <person name="Islam M.S."/>
            <person name="Haque M.S."/>
            <person name="Islam M.M."/>
            <person name="Emdad E.M."/>
            <person name="Halim A."/>
            <person name="Hossen Q.M.M."/>
            <person name="Hossain M.Z."/>
            <person name="Ahmed B."/>
            <person name="Rahim S."/>
            <person name="Rahman M.S."/>
            <person name="Alam M.M."/>
            <person name="Hou S."/>
            <person name="Wan X."/>
            <person name="Saito J.A."/>
            <person name="Alam M."/>
        </authorList>
    </citation>
    <scope>NUCLEOTIDE SEQUENCE [LARGE SCALE GENOMIC DNA]</scope>
    <source>
        <strain evidence="11 12">MS6</strain>
    </source>
</reference>
<dbReference type="InterPro" id="IPR039261">
    <property type="entry name" value="FNR_nucleotide-bd"/>
</dbReference>
<dbReference type="SFLD" id="SFLDG01168">
    <property type="entry name" value="Ferric_reductase_subgroup_(FRE"/>
    <property type="match status" value="1"/>
</dbReference>
<dbReference type="InParanoid" id="K2RCD5"/>
<dbReference type="STRING" id="1126212.K2RCD5"/>
<feature type="transmembrane region" description="Helical" evidence="9">
    <location>
        <begin position="321"/>
        <end position="342"/>
    </location>
</feature>
<comment type="caution">
    <text evidence="11">The sequence shown here is derived from an EMBL/GenBank/DDBJ whole genome shotgun (WGS) entry which is preliminary data.</text>
</comment>
<feature type="transmembrane region" description="Helical" evidence="9">
    <location>
        <begin position="240"/>
        <end position="262"/>
    </location>
</feature>
<dbReference type="AlphaFoldDB" id="K2RCD5"/>
<accession>K2RCD5</accession>
<name>K2RCD5_MACPH</name>
<evidence type="ECO:0000256" key="7">
    <source>
        <dbReference type="ARBA" id="ARBA00023180"/>
    </source>
</evidence>
<dbReference type="GO" id="GO:0000293">
    <property type="term" value="F:ferric-chelate reductase activity"/>
    <property type="evidence" value="ECO:0007669"/>
    <property type="project" value="TreeGrafter"/>
</dbReference>
<evidence type="ECO:0000256" key="2">
    <source>
        <dbReference type="ARBA" id="ARBA00022448"/>
    </source>
</evidence>
<evidence type="ECO:0000259" key="10">
    <source>
        <dbReference type="PROSITE" id="PS51384"/>
    </source>
</evidence>
<dbReference type="InterPro" id="IPR017927">
    <property type="entry name" value="FAD-bd_FR_type"/>
</dbReference>
<feature type="domain" description="FAD-binding FR-type" evidence="10">
    <location>
        <begin position="412"/>
        <end position="531"/>
    </location>
</feature>
<dbReference type="GO" id="GO:0015677">
    <property type="term" value="P:copper ion import"/>
    <property type="evidence" value="ECO:0007669"/>
    <property type="project" value="TreeGrafter"/>
</dbReference>
<keyword evidence="6 9" id="KW-0472">Membrane</keyword>
<feature type="compositionally biased region" description="Low complexity" evidence="8">
    <location>
        <begin position="131"/>
        <end position="152"/>
    </location>
</feature>
<dbReference type="Pfam" id="PF01794">
    <property type="entry name" value="Ferric_reduct"/>
    <property type="match status" value="1"/>
</dbReference>
<proteinExistence type="predicted"/>
<evidence type="ECO:0000256" key="4">
    <source>
        <dbReference type="ARBA" id="ARBA00022989"/>
    </source>
</evidence>
<keyword evidence="4 9" id="KW-1133">Transmembrane helix</keyword>
<dbReference type="PANTHER" id="PTHR32361">
    <property type="entry name" value="FERRIC/CUPRIC REDUCTASE TRANSMEMBRANE COMPONENT"/>
    <property type="match status" value="1"/>
</dbReference>
<evidence type="ECO:0000256" key="6">
    <source>
        <dbReference type="ARBA" id="ARBA00023136"/>
    </source>
</evidence>
<evidence type="ECO:0000256" key="1">
    <source>
        <dbReference type="ARBA" id="ARBA00004141"/>
    </source>
</evidence>
<dbReference type="CDD" id="cd06186">
    <property type="entry name" value="NOX_Duox_like_FAD_NADP"/>
    <property type="match status" value="1"/>
</dbReference>